<gene>
    <name evidence="2" type="ORF">D7V88_12890</name>
</gene>
<protein>
    <submittedName>
        <fullName evidence="2">Uncharacterized protein</fullName>
    </submittedName>
</protein>
<feature type="region of interest" description="Disordered" evidence="1">
    <location>
        <begin position="40"/>
        <end position="81"/>
    </location>
</feature>
<name>A0A3A8J390_9BACT</name>
<organism evidence="2 3">
    <name type="scientific">Corallococcus terminator</name>
    <dbReference type="NCBI Taxonomy" id="2316733"/>
    <lineage>
        <taxon>Bacteria</taxon>
        <taxon>Pseudomonadati</taxon>
        <taxon>Myxococcota</taxon>
        <taxon>Myxococcia</taxon>
        <taxon>Myxococcales</taxon>
        <taxon>Cystobacterineae</taxon>
        <taxon>Myxococcaceae</taxon>
        <taxon>Corallococcus</taxon>
    </lineage>
</organism>
<dbReference type="Proteomes" id="UP000268094">
    <property type="component" value="Unassembled WGS sequence"/>
</dbReference>
<accession>A0A3A8J390</accession>
<dbReference type="EMBL" id="RAVZ01000069">
    <property type="protein sequence ID" value="RKG89316.1"/>
    <property type="molecule type" value="Genomic_DNA"/>
</dbReference>
<evidence type="ECO:0000313" key="3">
    <source>
        <dbReference type="Proteomes" id="UP000268094"/>
    </source>
</evidence>
<keyword evidence="3" id="KW-1185">Reference proteome</keyword>
<reference evidence="3" key="1">
    <citation type="submission" date="2018-09" db="EMBL/GenBank/DDBJ databases">
        <authorList>
            <person name="Livingstone P.G."/>
            <person name="Whitworth D.E."/>
        </authorList>
    </citation>
    <scope>NUCLEOTIDE SEQUENCE [LARGE SCALE GENOMIC DNA]</scope>
    <source>
        <strain evidence="3">CA054A</strain>
    </source>
</reference>
<sequence>MDQKEDHFEGTGVIDPNPRHVFELRGTGKEQLRRFLRQVKSEGAQVTHGPPPFEVKTGGDKPPTSDGPPPGLKSDGQTIKR</sequence>
<dbReference type="AlphaFoldDB" id="A0A3A8J390"/>
<evidence type="ECO:0000313" key="2">
    <source>
        <dbReference type="EMBL" id="RKG89316.1"/>
    </source>
</evidence>
<comment type="caution">
    <text evidence="2">The sequence shown here is derived from an EMBL/GenBank/DDBJ whole genome shotgun (WGS) entry which is preliminary data.</text>
</comment>
<proteinExistence type="predicted"/>
<feature type="region of interest" description="Disordered" evidence="1">
    <location>
        <begin position="1"/>
        <end position="20"/>
    </location>
</feature>
<evidence type="ECO:0000256" key="1">
    <source>
        <dbReference type="SAM" id="MobiDB-lite"/>
    </source>
</evidence>